<dbReference type="EMBL" id="NAJQ01002618">
    <property type="protein sequence ID" value="TKA40491.1"/>
    <property type="molecule type" value="Genomic_DNA"/>
</dbReference>
<name>A0A4U0UWF9_9PEZI</name>
<protein>
    <recommendedName>
        <fullName evidence="3">Arrestin-like N-terminal domain-containing protein</fullName>
    </recommendedName>
</protein>
<gene>
    <name evidence="1" type="ORF">B0A55_13558</name>
</gene>
<dbReference type="OrthoDB" id="413520at2759"/>
<evidence type="ECO:0000313" key="1">
    <source>
        <dbReference type="EMBL" id="TKA40491.1"/>
    </source>
</evidence>
<dbReference type="STRING" id="329884.A0A4U0UWF9"/>
<organism evidence="1 2">
    <name type="scientific">Friedmanniomyces simplex</name>
    <dbReference type="NCBI Taxonomy" id="329884"/>
    <lineage>
        <taxon>Eukaryota</taxon>
        <taxon>Fungi</taxon>
        <taxon>Dikarya</taxon>
        <taxon>Ascomycota</taxon>
        <taxon>Pezizomycotina</taxon>
        <taxon>Dothideomycetes</taxon>
        <taxon>Dothideomycetidae</taxon>
        <taxon>Mycosphaerellales</taxon>
        <taxon>Teratosphaeriaceae</taxon>
        <taxon>Friedmanniomyces</taxon>
    </lineage>
</organism>
<evidence type="ECO:0000313" key="2">
    <source>
        <dbReference type="Proteomes" id="UP000309340"/>
    </source>
</evidence>
<accession>A0A4U0UWF9</accession>
<keyword evidence="2" id="KW-1185">Reference proteome</keyword>
<reference evidence="1 2" key="1">
    <citation type="submission" date="2017-03" db="EMBL/GenBank/DDBJ databases">
        <title>Genomes of endolithic fungi from Antarctica.</title>
        <authorList>
            <person name="Coleine C."/>
            <person name="Masonjones S."/>
            <person name="Stajich J.E."/>
        </authorList>
    </citation>
    <scope>NUCLEOTIDE SEQUENCE [LARGE SCALE GENOMIC DNA]</scope>
    <source>
        <strain evidence="1 2">CCFEE 5184</strain>
    </source>
</reference>
<comment type="caution">
    <text evidence="1">The sequence shown here is derived from an EMBL/GenBank/DDBJ whole genome shotgun (WGS) entry which is preliminary data.</text>
</comment>
<dbReference type="Proteomes" id="UP000309340">
    <property type="component" value="Unassembled WGS sequence"/>
</dbReference>
<dbReference type="AlphaFoldDB" id="A0A4U0UWF9"/>
<proteinExistence type="predicted"/>
<sequence length="122" mass="13730">MHYIRFLRTPKVEVKKGTVLLNAVITLTTDLGETFLPQDLELIATVRDTEQDGDIYLRRKLQWPGGARSLPVTFDLSRQDVDWPACMHIAVRNFGPVPPVGFLPPIVDVRTATDGKDRKTTT</sequence>
<evidence type="ECO:0008006" key="3">
    <source>
        <dbReference type="Google" id="ProtNLM"/>
    </source>
</evidence>